<evidence type="ECO:0000256" key="5">
    <source>
        <dbReference type="ARBA" id="ARBA00023136"/>
    </source>
</evidence>
<dbReference type="GO" id="GO:0005886">
    <property type="term" value="C:plasma membrane"/>
    <property type="evidence" value="ECO:0007669"/>
    <property type="project" value="UniProtKB-SubCell"/>
</dbReference>
<dbReference type="GeneID" id="29695167"/>
<feature type="transmembrane region" description="Helical" evidence="7">
    <location>
        <begin position="353"/>
        <end position="372"/>
    </location>
</feature>
<keyword evidence="4 7" id="KW-1133">Transmembrane helix</keyword>
<feature type="domain" description="Phosphatidylglycerol lysyltransferase C-terminal" evidence="8">
    <location>
        <begin position="531"/>
        <end position="841"/>
    </location>
</feature>
<dbReference type="InterPro" id="IPR035952">
    <property type="entry name" value="Rhomboid-like_sf"/>
</dbReference>
<dbReference type="SUPFAM" id="SSF144091">
    <property type="entry name" value="Rhomboid-like"/>
    <property type="match status" value="1"/>
</dbReference>
<dbReference type="GO" id="GO:0055091">
    <property type="term" value="P:phospholipid homeostasis"/>
    <property type="evidence" value="ECO:0007669"/>
    <property type="project" value="TreeGrafter"/>
</dbReference>
<dbReference type="RefSeq" id="WP_004218844.1">
    <property type="nucleotide sequence ID" value="NC_017215.1"/>
</dbReference>
<protein>
    <submittedName>
        <fullName evidence="9">Lysine--tRNA ligase</fullName>
        <ecNumber evidence="9">6.1.1.6</ecNumber>
    </submittedName>
</protein>
<keyword evidence="5 7" id="KW-0472">Membrane</keyword>
<dbReference type="InterPro" id="IPR024320">
    <property type="entry name" value="LPG_synthase_C"/>
</dbReference>
<reference evidence="9 10" key="1">
    <citation type="journal article" date="2011" name="J. Bacteriol.">
        <title>Genome Sequence of the Probiotic Strain Bifidobacterium animalis subsp. lactis CNCM I-2494.</title>
        <authorList>
            <person name="Chervaux C."/>
            <person name="Grimaldi C."/>
            <person name="Bolotin A."/>
            <person name="Quinquis B."/>
            <person name="Legrain-Raspaud S."/>
            <person name="van Hylckama Vlieg J.E."/>
            <person name="Denariaz G."/>
            <person name="Smokvina T."/>
        </authorList>
    </citation>
    <scope>NUCLEOTIDE SEQUENCE [LARGE SCALE GENOMIC DNA]</scope>
    <source>
        <strain evidence="9 10">CNCM I-2494</strain>
    </source>
</reference>
<feature type="transmembrane region" description="Helical" evidence="7">
    <location>
        <begin position="99"/>
        <end position="125"/>
    </location>
</feature>
<accession>A0A806FI86</accession>
<feature type="transmembrane region" description="Helical" evidence="7">
    <location>
        <begin position="167"/>
        <end position="187"/>
    </location>
</feature>
<feature type="transmembrane region" description="Helical" evidence="7">
    <location>
        <begin position="425"/>
        <end position="444"/>
    </location>
</feature>
<evidence type="ECO:0000313" key="10">
    <source>
        <dbReference type="Proteomes" id="UP000008394"/>
    </source>
</evidence>
<feature type="transmembrane region" description="Helical" evidence="7">
    <location>
        <begin position="392"/>
        <end position="413"/>
    </location>
</feature>
<comment type="subcellular location">
    <subcellularLocation>
        <location evidence="1">Cell membrane</location>
        <topology evidence="1">Multi-pass membrane protein</topology>
    </subcellularLocation>
</comment>
<organism evidence="9 10">
    <name type="scientific">Bifidobacterium animalis subsp. lactis CNCM I-2494</name>
    <dbReference type="NCBI Taxonomy" id="1042403"/>
    <lineage>
        <taxon>Bacteria</taxon>
        <taxon>Bacillati</taxon>
        <taxon>Actinomycetota</taxon>
        <taxon>Actinomycetes</taxon>
        <taxon>Bifidobacteriales</taxon>
        <taxon>Bifidobacteriaceae</taxon>
        <taxon>Bifidobacterium</taxon>
    </lineage>
</organism>
<dbReference type="PANTHER" id="PTHR34697">
    <property type="entry name" value="PHOSPHATIDYLGLYCEROL LYSYLTRANSFERASE"/>
    <property type="match status" value="1"/>
</dbReference>
<feature type="transmembrane region" description="Helical" evidence="7">
    <location>
        <begin position="137"/>
        <end position="161"/>
    </location>
</feature>
<dbReference type="Pfam" id="PF09924">
    <property type="entry name" value="LPG_synthase_C"/>
    <property type="match status" value="1"/>
</dbReference>
<feature type="compositionally biased region" description="Basic and acidic residues" evidence="6">
    <location>
        <begin position="898"/>
        <end position="922"/>
    </location>
</feature>
<feature type="transmembrane region" description="Helical" evidence="7">
    <location>
        <begin position="222"/>
        <end position="238"/>
    </location>
</feature>
<sequence>MSATDSNDGVASGQTQAAAKPPTSPKPPKAPKRYAAQPVSNQLLNDIRRWIHEQSFALWVTFGFIMINVCWWAWYNIEHHKMPRHALTTSLHEFNVGHLIASLFLTGSVFQMIVDALLILLVLCLAEPYLGKSRTAAISLVSAASGTLVGLIICSAISAMLGERAEVLNISFTLSPVVLVIGALMAATAFSYQLWRRRIRIIGYTAIMVVVLYGGNPGDYCVLFAAIIGQIIGRAIAGKPIEAEQWHWQYSSSQEIRRIFGAIGVVLALGPMVATSSRSHAGPLVSVALVLSPESVNTGVLAACMHGHVVDGCLQQYSLMRASQPGDVVRSVLPLLVMLALAWGMWLGRRTAAISSIVFYAASAFFAISYYLLPYSLDDQLHITMGNIPRMILVNALIPLIYAIAVIIELPHFSIRTKPRTLRRCVAAIVIAFVVCSAIYLLFACLRPQDFTPHPNVGMVLREWPARFLPIGYLTDSSISFIAVTPLASLVLQGVGIVFWIVLVVVSFAWLNASIDYDHKAHALAEELVEDGGESMSFMTTWEGNEYWLSPSKRSAVAYRVLNHIALTTTGPFGDPDEWMSDMDEFARYCSDHSWSPVFYAIHEEAKDHLQQLGWHSIVVGDEMLIDPQSWKTTGKKWQDIRTAINKAKREGIVDEMSTYDEAPHEVQVQIEEISEQWSEGKALPEMKFTLGGVEELKDPRVQVLYAIDSDGIVQAVTSWLPTFNNGRVIGWTLDFMRYRSGSYNGIMEFLIARMAQRMHDQGVADPSNQVQFVSLSAAPLTGLKNFTDAKSDDSSNVDGTTMLQHSLALVADLLEPAYGFKSLYNFKKKFQPIERPVYISYSDSALLANLGIAIIRAYLPALTFRDALGMLSSFKPAKPKDDGKATGHGQPAGSPRDAAHESEVHDAKGGKPVDDQAGEPR</sequence>
<dbReference type="GO" id="GO:0016755">
    <property type="term" value="F:aminoacyltransferase activity"/>
    <property type="evidence" value="ECO:0007669"/>
    <property type="project" value="TreeGrafter"/>
</dbReference>
<keyword evidence="9" id="KW-0436">Ligase</keyword>
<dbReference type="Proteomes" id="UP000008394">
    <property type="component" value="Chromosome"/>
</dbReference>
<proteinExistence type="predicted"/>
<feature type="transmembrane region" description="Helical" evidence="7">
    <location>
        <begin position="199"/>
        <end position="216"/>
    </location>
</feature>
<dbReference type="EC" id="6.1.1.6" evidence="9"/>
<evidence type="ECO:0000259" key="8">
    <source>
        <dbReference type="Pfam" id="PF09924"/>
    </source>
</evidence>
<feature type="transmembrane region" description="Helical" evidence="7">
    <location>
        <begin position="490"/>
        <end position="511"/>
    </location>
</feature>
<keyword evidence="3 7" id="KW-0812">Transmembrane</keyword>
<evidence type="ECO:0000256" key="7">
    <source>
        <dbReference type="SAM" id="Phobius"/>
    </source>
</evidence>
<evidence type="ECO:0000256" key="6">
    <source>
        <dbReference type="SAM" id="MobiDB-lite"/>
    </source>
</evidence>
<dbReference type="GO" id="GO:0004824">
    <property type="term" value="F:lysine-tRNA ligase activity"/>
    <property type="evidence" value="ECO:0007669"/>
    <property type="project" value="UniProtKB-EC"/>
</dbReference>
<evidence type="ECO:0000256" key="4">
    <source>
        <dbReference type="ARBA" id="ARBA00022989"/>
    </source>
</evidence>
<feature type="transmembrane region" description="Helical" evidence="7">
    <location>
        <begin position="259"/>
        <end position="277"/>
    </location>
</feature>
<feature type="transmembrane region" description="Helical" evidence="7">
    <location>
        <begin position="328"/>
        <end position="346"/>
    </location>
</feature>
<dbReference type="AlphaFoldDB" id="A0A806FI86"/>
<dbReference type="KEGG" id="bnm:BALAC2494_00539"/>
<keyword evidence="2" id="KW-1003">Cell membrane</keyword>
<gene>
    <name evidence="9" type="ORF">BALAC2494_00539</name>
</gene>
<feature type="region of interest" description="Disordered" evidence="6">
    <location>
        <begin position="1"/>
        <end position="33"/>
    </location>
</feature>
<evidence type="ECO:0000256" key="3">
    <source>
        <dbReference type="ARBA" id="ARBA00022692"/>
    </source>
</evidence>
<name>A0A806FI86_BIFAN</name>
<evidence type="ECO:0000256" key="1">
    <source>
        <dbReference type="ARBA" id="ARBA00004651"/>
    </source>
</evidence>
<feature type="transmembrane region" description="Helical" evidence="7">
    <location>
        <begin position="56"/>
        <end position="74"/>
    </location>
</feature>
<dbReference type="EMBL" id="CP002915">
    <property type="protein sequence ID" value="AEK30053.1"/>
    <property type="molecule type" value="Genomic_DNA"/>
</dbReference>
<feature type="region of interest" description="Disordered" evidence="6">
    <location>
        <begin position="876"/>
        <end position="922"/>
    </location>
</feature>
<evidence type="ECO:0000313" key="9">
    <source>
        <dbReference type="EMBL" id="AEK30053.1"/>
    </source>
</evidence>
<evidence type="ECO:0000256" key="2">
    <source>
        <dbReference type="ARBA" id="ARBA00022475"/>
    </source>
</evidence>
<feature type="compositionally biased region" description="Polar residues" evidence="6">
    <location>
        <begin position="1"/>
        <end position="16"/>
    </location>
</feature>
<dbReference type="InterPro" id="IPR051211">
    <property type="entry name" value="PG_lysyltransferase"/>
</dbReference>
<dbReference type="PANTHER" id="PTHR34697:SF2">
    <property type="entry name" value="PHOSPHATIDYLGLYCEROL LYSYLTRANSFERASE"/>
    <property type="match status" value="1"/>
</dbReference>